<dbReference type="PROSITE" id="PS00211">
    <property type="entry name" value="ABC_TRANSPORTER_1"/>
    <property type="match status" value="1"/>
</dbReference>
<dbReference type="PANTHER" id="PTHR48041:SF98">
    <property type="entry name" value="TRANSPORTER, PUTATIVE (EUROFUNG)-RELATED"/>
    <property type="match status" value="1"/>
</dbReference>
<dbReference type="InterPro" id="IPR003439">
    <property type="entry name" value="ABC_transporter-like_ATP-bd"/>
</dbReference>
<dbReference type="InterPro" id="IPR050352">
    <property type="entry name" value="ABCG_transporters"/>
</dbReference>
<comment type="subcellular location">
    <subcellularLocation>
        <location evidence="1">Membrane</location>
        <topology evidence="1">Multi-pass membrane protein</topology>
    </subcellularLocation>
</comment>
<dbReference type="Pfam" id="PF19055">
    <property type="entry name" value="ABC2_membrane_7"/>
    <property type="match status" value="1"/>
</dbReference>
<dbReference type="OrthoDB" id="185936at2759"/>
<dbReference type="GO" id="GO:0140359">
    <property type="term" value="F:ABC-type transporter activity"/>
    <property type="evidence" value="ECO:0007669"/>
    <property type="project" value="InterPro"/>
</dbReference>
<evidence type="ECO:0000256" key="7">
    <source>
        <dbReference type="ARBA" id="ARBA00023136"/>
    </source>
</evidence>
<feature type="domain" description="ABC transporter" evidence="10">
    <location>
        <begin position="9"/>
        <end position="251"/>
    </location>
</feature>
<feature type="transmembrane region" description="Helical" evidence="9">
    <location>
        <begin position="439"/>
        <end position="457"/>
    </location>
</feature>
<sequence>MTDQEKSTFRFDSISFTVPSKGSKTKTIINDVSGQVESGETLGVLGPSGAGKTTLMNVLTLEGFGGISGGSSTLNGHSLTPSLFSSHCVMVSQADHHWAFLTTRETVRIAAQLYLPPTTDVDGVVEEMLSDMGLLVCADTRVGNQFIKGLSGGQKRRLSLAVALIKKPELIFLDEPTSGLDAAAAASIMTWLSKTAKSSNLIVFCTIHQPSTKVFMMFDKVMLLSNGRTAYFGPSKDAESYFNSIGHQLPPSTNIADFMLDLVNSEFTDKDQVLSILDTWATRPPPPPTSPTPLSAERAPHTLLSEVAILFRRHFTLVFRDPMVYLGRCLMFCFICSFFAVIYVKSRDRVQEQVLFRMFLIMWHVGVPTSLGVIAVYVYNTEFFSVKKEVKNGLYKPLSYMIANFIIQVPFMVILSICAVTISGYGIGNWSWENYPQLVIVYACGLFAFESVAQLFSMQSDPLLGMLNFMNVWFSAFLFAGVMVPRSDVIWPFRLFCYILPLNWVLRSMAYLEFSAATYDGAELCTDTGDQTCFFHVDGGGNQIIPGWTCGDNRLQCMGREGTQVLDSLGANYKSLSSENNVVNDIFICLLITVVGKAGYILLMRHKCLTATKILSAEEASKAVSAYSKSSSGLGQFEERKKSPQKAANAVDENGKL</sequence>
<keyword evidence="2" id="KW-0813">Transport</keyword>
<accession>A0A9W7G4B7</accession>
<proteinExistence type="predicted"/>
<comment type="caution">
    <text evidence="11">The sequence shown here is derived from an EMBL/GenBank/DDBJ whole genome shotgun (WGS) entry which is preliminary data.</text>
</comment>
<feature type="transmembrane region" description="Helical" evidence="9">
    <location>
        <begin position="323"/>
        <end position="344"/>
    </location>
</feature>
<dbReference type="InterPro" id="IPR043926">
    <property type="entry name" value="ABCG_dom"/>
</dbReference>
<name>A0A9W7G4B7_9STRA</name>
<evidence type="ECO:0000256" key="9">
    <source>
        <dbReference type="SAM" id="Phobius"/>
    </source>
</evidence>
<dbReference type="InterPro" id="IPR013525">
    <property type="entry name" value="ABC2_TM"/>
</dbReference>
<evidence type="ECO:0000256" key="6">
    <source>
        <dbReference type="ARBA" id="ARBA00022989"/>
    </source>
</evidence>
<keyword evidence="3 9" id="KW-0812">Transmembrane</keyword>
<dbReference type="Pfam" id="PF00005">
    <property type="entry name" value="ABC_tran"/>
    <property type="match status" value="1"/>
</dbReference>
<evidence type="ECO:0000256" key="5">
    <source>
        <dbReference type="ARBA" id="ARBA00022840"/>
    </source>
</evidence>
<dbReference type="GO" id="GO:0016020">
    <property type="term" value="C:membrane"/>
    <property type="evidence" value="ECO:0007669"/>
    <property type="project" value="UniProtKB-SubCell"/>
</dbReference>
<protein>
    <recommendedName>
        <fullName evidence="10">ABC transporter domain-containing protein</fullName>
    </recommendedName>
</protein>
<keyword evidence="12" id="KW-1185">Reference proteome</keyword>
<keyword evidence="5" id="KW-0067">ATP-binding</keyword>
<dbReference type="InterPro" id="IPR027417">
    <property type="entry name" value="P-loop_NTPase"/>
</dbReference>
<dbReference type="GO" id="GO:0016887">
    <property type="term" value="F:ATP hydrolysis activity"/>
    <property type="evidence" value="ECO:0007669"/>
    <property type="project" value="InterPro"/>
</dbReference>
<evidence type="ECO:0000256" key="1">
    <source>
        <dbReference type="ARBA" id="ARBA00004141"/>
    </source>
</evidence>
<organism evidence="11 12">
    <name type="scientific">Triparma retinervis</name>
    <dbReference type="NCBI Taxonomy" id="2557542"/>
    <lineage>
        <taxon>Eukaryota</taxon>
        <taxon>Sar</taxon>
        <taxon>Stramenopiles</taxon>
        <taxon>Ochrophyta</taxon>
        <taxon>Bolidophyceae</taxon>
        <taxon>Parmales</taxon>
        <taxon>Triparmaceae</taxon>
        <taxon>Triparma</taxon>
    </lineage>
</organism>
<dbReference type="Gene3D" id="3.40.50.300">
    <property type="entry name" value="P-loop containing nucleotide triphosphate hydrolases"/>
    <property type="match status" value="1"/>
</dbReference>
<dbReference type="Proteomes" id="UP001165082">
    <property type="component" value="Unassembled WGS sequence"/>
</dbReference>
<evidence type="ECO:0000313" key="11">
    <source>
        <dbReference type="EMBL" id="GMI32953.1"/>
    </source>
</evidence>
<keyword evidence="7 9" id="KW-0472">Membrane</keyword>
<evidence type="ECO:0000259" key="10">
    <source>
        <dbReference type="PROSITE" id="PS50893"/>
    </source>
</evidence>
<gene>
    <name evidence="11" type="ORF">TrRE_jg2809</name>
</gene>
<feature type="transmembrane region" description="Helical" evidence="9">
    <location>
        <begin position="463"/>
        <end position="482"/>
    </location>
</feature>
<dbReference type="GO" id="GO:0005524">
    <property type="term" value="F:ATP binding"/>
    <property type="evidence" value="ECO:0007669"/>
    <property type="project" value="UniProtKB-KW"/>
</dbReference>
<dbReference type="PROSITE" id="PS50893">
    <property type="entry name" value="ABC_TRANSPORTER_2"/>
    <property type="match status" value="1"/>
</dbReference>
<dbReference type="SMART" id="SM00382">
    <property type="entry name" value="AAA"/>
    <property type="match status" value="1"/>
</dbReference>
<dbReference type="Pfam" id="PF01061">
    <property type="entry name" value="ABC2_membrane"/>
    <property type="match status" value="1"/>
</dbReference>
<dbReference type="EMBL" id="BRXZ01007724">
    <property type="protein sequence ID" value="GMI32953.1"/>
    <property type="molecule type" value="Genomic_DNA"/>
</dbReference>
<feature type="region of interest" description="Disordered" evidence="8">
    <location>
        <begin position="627"/>
        <end position="657"/>
    </location>
</feature>
<reference evidence="11" key="1">
    <citation type="submission" date="2022-07" db="EMBL/GenBank/DDBJ databases">
        <title>Genome analysis of Parmales, a sister group of diatoms, reveals the evolutionary specialization of diatoms from phago-mixotrophs to photoautotrophs.</title>
        <authorList>
            <person name="Ban H."/>
            <person name="Sato S."/>
            <person name="Yoshikawa S."/>
            <person name="Kazumasa Y."/>
            <person name="Nakamura Y."/>
            <person name="Ichinomiya M."/>
            <person name="Saitoh K."/>
            <person name="Sato N."/>
            <person name="Blanc-Mathieu R."/>
            <person name="Endo H."/>
            <person name="Kuwata A."/>
            <person name="Ogata H."/>
        </authorList>
    </citation>
    <scope>NUCLEOTIDE SEQUENCE</scope>
</reference>
<evidence type="ECO:0000256" key="8">
    <source>
        <dbReference type="SAM" id="MobiDB-lite"/>
    </source>
</evidence>
<keyword evidence="4" id="KW-0547">Nucleotide-binding</keyword>
<keyword evidence="6 9" id="KW-1133">Transmembrane helix</keyword>
<feature type="transmembrane region" description="Helical" evidence="9">
    <location>
        <begin position="582"/>
        <end position="603"/>
    </location>
</feature>
<feature type="transmembrane region" description="Helical" evidence="9">
    <location>
        <begin position="399"/>
        <end position="427"/>
    </location>
</feature>
<dbReference type="PANTHER" id="PTHR48041">
    <property type="entry name" value="ABC TRANSPORTER G FAMILY MEMBER 28"/>
    <property type="match status" value="1"/>
</dbReference>
<evidence type="ECO:0000256" key="3">
    <source>
        <dbReference type="ARBA" id="ARBA00022692"/>
    </source>
</evidence>
<dbReference type="InterPro" id="IPR017871">
    <property type="entry name" value="ABC_transporter-like_CS"/>
</dbReference>
<evidence type="ECO:0000256" key="2">
    <source>
        <dbReference type="ARBA" id="ARBA00022448"/>
    </source>
</evidence>
<dbReference type="AlphaFoldDB" id="A0A9W7G4B7"/>
<evidence type="ECO:0000313" key="12">
    <source>
        <dbReference type="Proteomes" id="UP001165082"/>
    </source>
</evidence>
<evidence type="ECO:0000256" key="4">
    <source>
        <dbReference type="ARBA" id="ARBA00022741"/>
    </source>
</evidence>
<dbReference type="InterPro" id="IPR003593">
    <property type="entry name" value="AAA+_ATPase"/>
</dbReference>
<feature type="transmembrane region" description="Helical" evidence="9">
    <location>
        <begin position="356"/>
        <end position="379"/>
    </location>
</feature>
<dbReference type="SUPFAM" id="SSF52540">
    <property type="entry name" value="P-loop containing nucleoside triphosphate hydrolases"/>
    <property type="match status" value="1"/>
</dbReference>